<evidence type="ECO:0000313" key="4">
    <source>
        <dbReference type="EMBL" id="GES91125.1"/>
    </source>
</evidence>
<protein>
    <recommendedName>
        <fullName evidence="3">Reverse transcriptase domain-containing protein</fullName>
    </recommendedName>
</protein>
<reference evidence="4" key="1">
    <citation type="submission" date="2019-10" db="EMBL/GenBank/DDBJ databases">
        <title>Conservation and host-specific expression of non-tandemly repeated heterogenous ribosome RNA gene in arbuscular mycorrhizal fungi.</title>
        <authorList>
            <person name="Maeda T."/>
            <person name="Kobayashi Y."/>
            <person name="Nakagawa T."/>
            <person name="Ezawa T."/>
            <person name="Yamaguchi K."/>
            <person name="Bino T."/>
            <person name="Nishimoto Y."/>
            <person name="Shigenobu S."/>
            <person name="Kawaguchi M."/>
        </authorList>
    </citation>
    <scope>NUCLEOTIDE SEQUENCE</scope>
    <source>
        <strain evidence="4">HR1</strain>
    </source>
</reference>
<dbReference type="PROSITE" id="PS50878">
    <property type="entry name" value="RT_POL"/>
    <property type="match status" value="1"/>
</dbReference>
<evidence type="ECO:0000256" key="2">
    <source>
        <dbReference type="SAM" id="MobiDB-lite"/>
    </source>
</evidence>
<organism evidence="4 5">
    <name type="scientific">Rhizophagus clarus</name>
    <dbReference type="NCBI Taxonomy" id="94130"/>
    <lineage>
        <taxon>Eukaryota</taxon>
        <taxon>Fungi</taxon>
        <taxon>Fungi incertae sedis</taxon>
        <taxon>Mucoromycota</taxon>
        <taxon>Glomeromycotina</taxon>
        <taxon>Glomeromycetes</taxon>
        <taxon>Glomerales</taxon>
        <taxon>Glomeraceae</taxon>
        <taxon>Rhizophagus</taxon>
    </lineage>
</organism>
<dbReference type="InterPro" id="IPR043502">
    <property type="entry name" value="DNA/RNA_pol_sf"/>
</dbReference>
<feature type="region of interest" description="Disordered" evidence="2">
    <location>
        <begin position="1073"/>
        <end position="1112"/>
    </location>
</feature>
<dbReference type="Pfam" id="PF00078">
    <property type="entry name" value="RVT_1"/>
    <property type="match status" value="1"/>
</dbReference>
<dbReference type="Proteomes" id="UP000615446">
    <property type="component" value="Unassembled WGS sequence"/>
</dbReference>
<dbReference type="OrthoDB" id="2435398at2759"/>
<proteinExistence type="predicted"/>
<sequence length="1150" mass="136779">MIFPINKTTRSHWNNDINLTRPITLIETARKIFIKVLVKRLAKILSLNKVLQGSNYAALLNESTLEPLKIVQSIIEDANKENKEVWILLMDISKAFDSVSMIMLEKSLKRIKVPEPLIKIIMDINLNRTNKVIVNGEFTKEYEVEDGVDQGEVWSPLLWRIFYDALLTRLAKIKNETGYTMETTKHIDINKNISKKLEITYNASAFMDDTTLIGGNKQKLIKMIEICHEFFEINDIKANIKKYELIRINSSEDNENNELIINNEKIEKVNNPEENRFLGIYFRHDNRRKVYKDRIRSTINDACRLFRWKKLKEKQIIAIWNIVIIPRIEYQLQAIVLTEDECNELIRKINVLIKHSCDLPSTTPNFLLHDKDIYGLKHIYNLQIENLSKNIIYMMNDEGRLKEIMELKMIQEQNKIWTRQCIGNLNSKTFRRQNSWLINAIDLLKKEKISICNHEYNDKYIHHCIEGGTSEIIEFLTANEIEKNLERKVIITWNDPEGNTIFSENKKKSRSKKYKRIGVHLIPNSHSINDKDNSPTLIACTGCNKNIKRINDGICHIYIENENSRVINNRKEDNKIKPYESLGDIKNRNEKIITKNKLKQSPIIEEIEESKLANINYNKKIDEIDQMIEASENFIEELKNNIIEHTDEIYDTLIQVNKGKMKIKNRKKITTYISTIMITNYYDKDIIYWKKNIRLESEDENVTKKWLQTIILTLIIFQNNSKINLIIKNSIVSEILHFQELNSRRKLDIDHHLELNYIISYIENHNLQIDIRDKGEDPDYIEIINDLETENELIMKKDEDIEAIHIEDEILKINEYNIYWNNNLIKWAYRRWSKIISQAKWKHELLHCKLVEDLFINNYKDEFDWEISLEFISNRNQCRKLICNTQDSLDRTYKIKNLLMILPTYKLLYDRGTNKINSLICPRCEEEIETWDHIWTCNQNEFNIKDVIENTIIEIEKNYITNGQRHETEENTRQQKDEDDTKIIFDNIETFNEIKVEFVLFLDNKSVILPNKKRYWELLRGIFNKNLNNLGKNKKGSKDIIRRLWELCYDNIKKEIWHKRTERTIEIEKAEGITKGDKRKRKREDKKSKEPENNKKQKNIKNKENTKKQDQNQIIKLVTYERSIGRSLNTGKKDGRWNTIQKLIPLDIDK</sequence>
<accession>A0A8H3LSJ1</accession>
<dbReference type="PANTHER" id="PTHR19446">
    <property type="entry name" value="REVERSE TRANSCRIPTASES"/>
    <property type="match status" value="1"/>
</dbReference>
<feature type="compositionally biased region" description="Basic and acidic residues" evidence="2">
    <location>
        <begin position="1085"/>
        <end position="1110"/>
    </location>
</feature>
<dbReference type="AlphaFoldDB" id="A0A8H3LSJ1"/>
<name>A0A8H3LSJ1_9GLOM</name>
<feature type="domain" description="Reverse transcriptase" evidence="3">
    <location>
        <begin position="1"/>
        <end position="282"/>
    </location>
</feature>
<evidence type="ECO:0000313" key="5">
    <source>
        <dbReference type="Proteomes" id="UP000615446"/>
    </source>
</evidence>
<dbReference type="SUPFAM" id="SSF56672">
    <property type="entry name" value="DNA/RNA polymerases"/>
    <property type="match status" value="1"/>
</dbReference>
<dbReference type="InterPro" id="IPR000477">
    <property type="entry name" value="RT_dom"/>
</dbReference>
<evidence type="ECO:0000256" key="1">
    <source>
        <dbReference type="SAM" id="Coils"/>
    </source>
</evidence>
<gene>
    <name evidence="4" type="ORF">RCL2_001795600</name>
</gene>
<evidence type="ECO:0000259" key="3">
    <source>
        <dbReference type="PROSITE" id="PS50878"/>
    </source>
</evidence>
<comment type="caution">
    <text evidence="4">The sequence shown here is derived from an EMBL/GenBank/DDBJ whole genome shotgun (WGS) entry which is preliminary data.</text>
</comment>
<keyword evidence="1" id="KW-0175">Coiled coil</keyword>
<feature type="coiled-coil region" evidence="1">
    <location>
        <begin position="621"/>
        <end position="648"/>
    </location>
</feature>
<dbReference type="EMBL" id="BLAL01000197">
    <property type="protein sequence ID" value="GES91125.1"/>
    <property type="molecule type" value="Genomic_DNA"/>
</dbReference>